<accession>A0ABU6UAD9</accession>
<dbReference type="PANTHER" id="PTHR45376:SF5">
    <property type="entry name" value="CHAPERONE DNAJ-DOMAIN SUPERFAMILY PROTEIN"/>
    <property type="match status" value="1"/>
</dbReference>
<dbReference type="CDD" id="cd06257">
    <property type="entry name" value="DnaJ"/>
    <property type="match status" value="1"/>
</dbReference>
<evidence type="ECO:0000259" key="2">
    <source>
        <dbReference type="PROSITE" id="PS50076"/>
    </source>
</evidence>
<keyword evidence="4" id="KW-1185">Reference proteome</keyword>
<dbReference type="EMBL" id="JASCZI010120957">
    <property type="protein sequence ID" value="MED6158206.1"/>
    <property type="molecule type" value="Genomic_DNA"/>
</dbReference>
<protein>
    <recommendedName>
        <fullName evidence="2">J domain-containing protein</fullName>
    </recommendedName>
</protein>
<evidence type="ECO:0000313" key="3">
    <source>
        <dbReference type="EMBL" id="MED6158206.1"/>
    </source>
</evidence>
<dbReference type="PROSITE" id="PS50076">
    <property type="entry name" value="DNAJ_2"/>
    <property type="match status" value="1"/>
</dbReference>
<dbReference type="InterPro" id="IPR036869">
    <property type="entry name" value="J_dom_sf"/>
</dbReference>
<feature type="domain" description="J" evidence="2">
    <location>
        <begin position="238"/>
        <end position="299"/>
    </location>
</feature>
<comment type="caution">
    <text evidence="3">The sequence shown here is derived from an EMBL/GenBank/DDBJ whole genome shotgun (WGS) entry which is preliminary data.</text>
</comment>
<gene>
    <name evidence="3" type="ORF">PIB30_030591</name>
</gene>
<evidence type="ECO:0000313" key="4">
    <source>
        <dbReference type="Proteomes" id="UP001341840"/>
    </source>
</evidence>
<dbReference type="Pfam" id="PF00226">
    <property type="entry name" value="DnaJ"/>
    <property type="match status" value="1"/>
</dbReference>
<dbReference type="SMART" id="SM00271">
    <property type="entry name" value="DnaJ"/>
    <property type="match status" value="1"/>
</dbReference>
<proteinExistence type="predicted"/>
<dbReference type="PANTHER" id="PTHR45376">
    <property type="entry name" value="CHAPERONE DNAJ-DOMAIN SUPERFAMILY PROTEIN-RELATED"/>
    <property type="match status" value="1"/>
</dbReference>
<sequence>MLKLKGTLEHRYSFWSEPLPFISFDNMQRASSRWRNLFSINSYMFQHQSSYAFHSTPYSYDKWKSKWNSDVGRSGQQPSKSHIKYVTRQKRADAKKALKSLLYNSGSSKISFEDKEAKWKSDWYGDQNDHSKSFSNKDQPRSGQRFGGKSQKKTKRKIRRESFCEDFDDGTEQIFQAKFGKKWYTWSFANLRGSESSASGSGFEWREHSNRTNDKWKSVSDIESDDDEDSSRYVGSSSDRTTLGLPATGPLKIEDVKNAFRLSALKWHPDKHQGPSQAMAEEKFKLCVNAYKSLCNALSVA</sequence>
<feature type="region of interest" description="Disordered" evidence="1">
    <location>
        <begin position="130"/>
        <end position="157"/>
    </location>
</feature>
<feature type="region of interest" description="Disordered" evidence="1">
    <location>
        <begin position="214"/>
        <end position="241"/>
    </location>
</feature>
<evidence type="ECO:0000256" key="1">
    <source>
        <dbReference type="SAM" id="MobiDB-lite"/>
    </source>
</evidence>
<name>A0ABU6UAD9_9FABA</name>
<dbReference type="SUPFAM" id="SSF46565">
    <property type="entry name" value="Chaperone J-domain"/>
    <property type="match status" value="1"/>
</dbReference>
<organism evidence="3 4">
    <name type="scientific">Stylosanthes scabra</name>
    <dbReference type="NCBI Taxonomy" id="79078"/>
    <lineage>
        <taxon>Eukaryota</taxon>
        <taxon>Viridiplantae</taxon>
        <taxon>Streptophyta</taxon>
        <taxon>Embryophyta</taxon>
        <taxon>Tracheophyta</taxon>
        <taxon>Spermatophyta</taxon>
        <taxon>Magnoliopsida</taxon>
        <taxon>eudicotyledons</taxon>
        <taxon>Gunneridae</taxon>
        <taxon>Pentapetalae</taxon>
        <taxon>rosids</taxon>
        <taxon>fabids</taxon>
        <taxon>Fabales</taxon>
        <taxon>Fabaceae</taxon>
        <taxon>Papilionoideae</taxon>
        <taxon>50 kb inversion clade</taxon>
        <taxon>dalbergioids sensu lato</taxon>
        <taxon>Dalbergieae</taxon>
        <taxon>Pterocarpus clade</taxon>
        <taxon>Stylosanthes</taxon>
    </lineage>
</organism>
<dbReference type="InterPro" id="IPR001623">
    <property type="entry name" value="DnaJ_domain"/>
</dbReference>
<dbReference type="Proteomes" id="UP001341840">
    <property type="component" value="Unassembled WGS sequence"/>
</dbReference>
<dbReference type="Gene3D" id="1.10.287.110">
    <property type="entry name" value="DnaJ domain"/>
    <property type="match status" value="1"/>
</dbReference>
<reference evidence="3 4" key="1">
    <citation type="journal article" date="2023" name="Plants (Basel)">
        <title>Bridging the Gap: Combining Genomics and Transcriptomics Approaches to Understand Stylosanthes scabra, an Orphan Legume from the Brazilian Caatinga.</title>
        <authorList>
            <person name="Ferreira-Neto J.R.C."/>
            <person name="da Silva M.D."/>
            <person name="Binneck E."/>
            <person name="de Melo N.F."/>
            <person name="da Silva R.H."/>
            <person name="de Melo A.L.T.M."/>
            <person name="Pandolfi V."/>
            <person name="Bustamante F.O."/>
            <person name="Brasileiro-Vidal A.C."/>
            <person name="Benko-Iseppon A.M."/>
        </authorList>
    </citation>
    <scope>NUCLEOTIDE SEQUENCE [LARGE SCALE GENOMIC DNA]</scope>
    <source>
        <tissue evidence="3">Leaves</tissue>
    </source>
</reference>